<dbReference type="PROSITE" id="PS50893">
    <property type="entry name" value="ABC_TRANSPORTER_2"/>
    <property type="match status" value="1"/>
</dbReference>
<dbReference type="SMART" id="SM00382">
    <property type="entry name" value="AAA"/>
    <property type="match status" value="1"/>
</dbReference>
<dbReference type="PANTHER" id="PTHR43776">
    <property type="entry name" value="TRANSPORT ATP-BINDING PROTEIN"/>
    <property type="match status" value="1"/>
</dbReference>
<gene>
    <name evidence="6" type="ORF">BSK56_27160</name>
</gene>
<keyword evidence="7" id="KW-1185">Reference proteome</keyword>
<dbReference type="Gene3D" id="3.40.50.300">
    <property type="entry name" value="P-loop containing nucleotide triphosphate hydrolases"/>
    <property type="match status" value="1"/>
</dbReference>
<accession>A0ABX3H3D0</accession>
<dbReference type="InterPro" id="IPR027417">
    <property type="entry name" value="P-loop_NTPase"/>
</dbReference>
<dbReference type="Pfam" id="PF00005">
    <property type="entry name" value="ABC_tran"/>
    <property type="match status" value="1"/>
</dbReference>
<dbReference type="SUPFAM" id="SSF52540">
    <property type="entry name" value="P-loop containing nucleoside triphosphate hydrolases"/>
    <property type="match status" value="1"/>
</dbReference>
<dbReference type="Proteomes" id="UP000187412">
    <property type="component" value="Unassembled WGS sequence"/>
</dbReference>
<dbReference type="GO" id="GO:0005524">
    <property type="term" value="F:ATP binding"/>
    <property type="evidence" value="ECO:0007669"/>
    <property type="project" value="UniProtKB-KW"/>
</dbReference>
<comment type="caution">
    <text evidence="6">The sequence shown here is derived from an EMBL/GenBank/DDBJ whole genome shotgun (WGS) entry which is preliminary data.</text>
</comment>
<evidence type="ECO:0000256" key="3">
    <source>
        <dbReference type="ARBA" id="ARBA00022741"/>
    </source>
</evidence>
<dbReference type="InterPro" id="IPR003593">
    <property type="entry name" value="AAA+_ATPase"/>
</dbReference>
<dbReference type="PANTHER" id="PTHR43776:SF7">
    <property type="entry name" value="D,D-DIPEPTIDE TRANSPORT ATP-BINDING PROTEIN DDPF-RELATED"/>
    <property type="match status" value="1"/>
</dbReference>
<comment type="similarity">
    <text evidence="1">Belongs to the ABC transporter superfamily.</text>
</comment>
<organism evidence="6 7">
    <name type="scientific">Paenibacillus borealis</name>
    <dbReference type="NCBI Taxonomy" id="160799"/>
    <lineage>
        <taxon>Bacteria</taxon>
        <taxon>Bacillati</taxon>
        <taxon>Bacillota</taxon>
        <taxon>Bacilli</taxon>
        <taxon>Bacillales</taxon>
        <taxon>Paenibacillaceae</taxon>
        <taxon>Paenibacillus</taxon>
    </lineage>
</organism>
<dbReference type="EMBL" id="MPTB01000045">
    <property type="protein sequence ID" value="OMD41558.1"/>
    <property type="molecule type" value="Genomic_DNA"/>
</dbReference>
<evidence type="ECO:0000313" key="6">
    <source>
        <dbReference type="EMBL" id="OMD41558.1"/>
    </source>
</evidence>
<proteinExistence type="inferred from homology"/>
<dbReference type="InterPro" id="IPR003439">
    <property type="entry name" value="ABC_transporter-like_ATP-bd"/>
</dbReference>
<evidence type="ECO:0000313" key="7">
    <source>
        <dbReference type="Proteomes" id="UP000187412"/>
    </source>
</evidence>
<keyword evidence="3" id="KW-0547">Nucleotide-binding</keyword>
<dbReference type="InterPro" id="IPR050319">
    <property type="entry name" value="ABC_transp_ATP-bind"/>
</dbReference>
<protein>
    <submittedName>
        <fullName evidence="6">ABC transporter ATP-binding protein</fullName>
    </submittedName>
</protein>
<reference evidence="6 7" key="1">
    <citation type="submission" date="2016-10" db="EMBL/GenBank/DDBJ databases">
        <title>Paenibacillus species isolates.</title>
        <authorList>
            <person name="Beno S.M."/>
        </authorList>
    </citation>
    <scope>NUCLEOTIDE SEQUENCE [LARGE SCALE GENOMIC DNA]</scope>
    <source>
        <strain evidence="6 7">FSL H7-0744</strain>
    </source>
</reference>
<feature type="domain" description="ABC transporter" evidence="5">
    <location>
        <begin position="5"/>
        <end position="241"/>
    </location>
</feature>
<keyword evidence="4 6" id="KW-0067">ATP-binding</keyword>
<evidence type="ECO:0000256" key="2">
    <source>
        <dbReference type="ARBA" id="ARBA00022448"/>
    </source>
</evidence>
<sequence length="255" mass="28355">MELALQVKNLAVHYGGFTALDHIHLNLQQHTTLGLVGESGSGKSTLARVIAGLIIPDEGQILLGAQELTRKRSREQRKRIQMIFQNPDASLNPKHSIRQILSEALLFHKIVGRTEVEQRCKELLSRVQLEAKALDRYPHEFSGGQRQRIAIARALSVEPSLLIADEPTSALDVSVQRSVLELFNTLKDELNLTMLFISHDLGVIHAISDTVAVMRQGKLVEISPKDQFFARPETEYSRELLSAVPKMPKSITSGG</sequence>
<evidence type="ECO:0000256" key="1">
    <source>
        <dbReference type="ARBA" id="ARBA00005417"/>
    </source>
</evidence>
<dbReference type="PROSITE" id="PS00211">
    <property type="entry name" value="ABC_TRANSPORTER_1"/>
    <property type="match status" value="1"/>
</dbReference>
<name>A0ABX3H3D0_PAEBO</name>
<dbReference type="CDD" id="cd03257">
    <property type="entry name" value="ABC_NikE_OppD_transporters"/>
    <property type="match status" value="1"/>
</dbReference>
<keyword evidence="2" id="KW-0813">Transport</keyword>
<dbReference type="InterPro" id="IPR017871">
    <property type="entry name" value="ABC_transporter-like_CS"/>
</dbReference>
<evidence type="ECO:0000259" key="5">
    <source>
        <dbReference type="PROSITE" id="PS50893"/>
    </source>
</evidence>
<evidence type="ECO:0000256" key="4">
    <source>
        <dbReference type="ARBA" id="ARBA00022840"/>
    </source>
</evidence>